<dbReference type="AlphaFoldDB" id="A0A7T6XP83"/>
<evidence type="ECO:0000313" key="1">
    <source>
        <dbReference type="EMBL" id="QQK44711.1"/>
    </source>
</evidence>
<name>A0A7T6XP83_PENDI</name>
<proteinExistence type="predicted"/>
<dbReference type="GeneID" id="26229533"/>
<reference evidence="1 2" key="1">
    <citation type="submission" date="2020-08" db="EMBL/GenBank/DDBJ databases">
        <title>The completed genome sequence of the pathogenic ascomycete fungus Penicillium digitatum.</title>
        <authorList>
            <person name="Wang M."/>
        </authorList>
    </citation>
    <scope>NUCLEOTIDE SEQUENCE [LARGE SCALE GENOMIC DNA]</scope>
    <source>
        <strain evidence="1 2">PdW03</strain>
    </source>
</reference>
<protein>
    <submittedName>
        <fullName evidence="1">Uncharacterized protein</fullName>
    </submittedName>
</protein>
<organism evidence="1 2">
    <name type="scientific">Penicillium digitatum</name>
    <name type="common">Green mold</name>
    <dbReference type="NCBI Taxonomy" id="36651"/>
    <lineage>
        <taxon>Eukaryota</taxon>
        <taxon>Fungi</taxon>
        <taxon>Dikarya</taxon>
        <taxon>Ascomycota</taxon>
        <taxon>Pezizomycotina</taxon>
        <taxon>Eurotiomycetes</taxon>
        <taxon>Eurotiomycetidae</taxon>
        <taxon>Eurotiales</taxon>
        <taxon>Aspergillaceae</taxon>
        <taxon>Penicillium</taxon>
    </lineage>
</organism>
<dbReference type="KEGG" id="pdp:PDIP_12100"/>
<dbReference type="Proteomes" id="UP000595662">
    <property type="component" value="Chromosome 3"/>
</dbReference>
<gene>
    <name evidence="1" type="ORF">Pdw03_8612</name>
</gene>
<dbReference type="EMBL" id="CP060776">
    <property type="protein sequence ID" value="QQK44711.1"/>
    <property type="molecule type" value="Genomic_DNA"/>
</dbReference>
<dbReference type="RefSeq" id="XP_014537823.2">
    <property type="nucleotide sequence ID" value="XM_014682337.2"/>
</dbReference>
<evidence type="ECO:0000313" key="2">
    <source>
        <dbReference type="Proteomes" id="UP000595662"/>
    </source>
</evidence>
<accession>A0A7T6XP83</accession>
<sequence length="112" mass="12959">MAADLQSPESHMMLDILLLSVGHETIRSFWSFPLRSGIQIPLFDRIDPIVPRTNLGSVRITTHTIAEIFKAEVSLHSGRSLLRESITNRSELWYIKWQMKWIRSQQHTMNGS</sequence>